<dbReference type="SUPFAM" id="SSF52540">
    <property type="entry name" value="P-loop containing nucleoside triphosphate hydrolases"/>
    <property type="match status" value="1"/>
</dbReference>
<dbReference type="InterPro" id="IPR027417">
    <property type="entry name" value="P-loop_NTPase"/>
</dbReference>
<keyword evidence="1" id="KW-0547">Nucleotide-binding</keyword>
<dbReference type="Proteomes" id="UP000603453">
    <property type="component" value="Unassembled WGS sequence"/>
</dbReference>
<comment type="catalytic activity">
    <reaction evidence="1">
        <text>ATP + H2O = ADP + phosphate + H(+)</text>
        <dbReference type="Rhea" id="RHEA:13065"/>
        <dbReference type="ChEBI" id="CHEBI:15377"/>
        <dbReference type="ChEBI" id="CHEBI:15378"/>
        <dbReference type="ChEBI" id="CHEBI:30616"/>
        <dbReference type="ChEBI" id="CHEBI:43474"/>
        <dbReference type="ChEBI" id="CHEBI:456216"/>
        <dbReference type="EC" id="5.6.2.3"/>
    </reaction>
</comment>
<evidence type="ECO:0000259" key="2">
    <source>
        <dbReference type="Pfam" id="PF05970"/>
    </source>
</evidence>
<dbReference type="GO" id="GO:0000723">
    <property type="term" value="P:telomere maintenance"/>
    <property type="evidence" value="ECO:0007669"/>
    <property type="project" value="InterPro"/>
</dbReference>
<keyword evidence="1" id="KW-0234">DNA repair</keyword>
<dbReference type="GO" id="GO:0016787">
    <property type="term" value="F:hydrolase activity"/>
    <property type="evidence" value="ECO:0007669"/>
    <property type="project" value="UniProtKB-KW"/>
</dbReference>
<dbReference type="GO" id="GO:0006310">
    <property type="term" value="P:DNA recombination"/>
    <property type="evidence" value="ECO:0007669"/>
    <property type="project" value="UniProtKB-KW"/>
</dbReference>
<organism evidence="3 4">
    <name type="scientific">Mucor saturninus</name>
    <dbReference type="NCBI Taxonomy" id="64648"/>
    <lineage>
        <taxon>Eukaryota</taxon>
        <taxon>Fungi</taxon>
        <taxon>Fungi incertae sedis</taxon>
        <taxon>Mucoromycota</taxon>
        <taxon>Mucoromycotina</taxon>
        <taxon>Mucoromycetes</taxon>
        <taxon>Mucorales</taxon>
        <taxon>Mucorineae</taxon>
        <taxon>Mucoraceae</taxon>
        <taxon>Mucor</taxon>
    </lineage>
</organism>
<dbReference type="GO" id="GO:0006281">
    <property type="term" value="P:DNA repair"/>
    <property type="evidence" value="ECO:0007669"/>
    <property type="project" value="UniProtKB-KW"/>
</dbReference>
<evidence type="ECO:0000313" key="3">
    <source>
        <dbReference type="EMBL" id="KAG2203380.1"/>
    </source>
</evidence>
<comment type="cofactor">
    <cofactor evidence="1">
        <name>Mg(2+)</name>
        <dbReference type="ChEBI" id="CHEBI:18420"/>
    </cofactor>
</comment>
<dbReference type="PANTHER" id="PTHR47642">
    <property type="entry name" value="ATP-DEPENDENT DNA HELICASE"/>
    <property type="match status" value="1"/>
</dbReference>
<name>A0A8H7R3U8_9FUNG</name>
<comment type="caution">
    <text evidence="3">The sequence shown here is derived from an EMBL/GenBank/DDBJ whole genome shotgun (WGS) entry which is preliminary data.</text>
</comment>
<keyword evidence="1" id="KW-0067">ATP-binding</keyword>
<dbReference type="InterPro" id="IPR010285">
    <property type="entry name" value="DNA_helicase_pif1-like_DEAD"/>
</dbReference>
<dbReference type="InterPro" id="IPR051055">
    <property type="entry name" value="PIF1_helicase"/>
</dbReference>
<dbReference type="EC" id="5.6.2.3" evidence="1"/>
<dbReference type="Pfam" id="PF05970">
    <property type="entry name" value="PIF1"/>
    <property type="match status" value="1"/>
</dbReference>
<keyword evidence="1" id="KW-0347">Helicase</keyword>
<proteinExistence type="inferred from homology"/>
<dbReference type="GO" id="GO:0005524">
    <property type="term" value="F:ATP binding"/>
    <property type="evidence" value="ECO:0007669"/>
    <property type="project" value="UniProtKB-KW"/>
</dbReference>
<dbReference type="AlphaFoldDB" id="A0A8H7R3U8"/>
<dbReference type="PANTHER" id="PTHR47642:SF8">
    <property type="entry name" value="ATP-DEPENDENT DNA HELICASE"/>
    <property type="match status" value="1"/>
</dbReference>
<keyword evidence="4" id="KW-1185">Reference proteome</keyword>
<sequence length="193" mass="21532">MLIKALYEAISIEFDDDRDLETNTPSVLLTAPTGKAAFNIRGQTLHGAFQLPISQYGKGEVNRLSVDVSRSMCIALKDLKVLIIDKISMVGDVIFSWIDKRLRDIFGSSLPFGGISVIVLGDFYQLSPVASSPLYSTKPPSDPYLTTFGTRLWKEFAVHRLVQIMRQRDDFYFAVAVNNMAVGEMTQNDVALF</sequence>
<dbReference type="Gene3D" id="3.40.50.300">
    <property type="entry name" value="P-loop containing nucleotide triphosphate hydrolases"/>
    <property type="match status" value="1"/>
</dbReference>
<gene>
    <name evidence="3" type="ORF">INT47_010078</name>
</gene>
<keyword evidence="1" id="KW-0378">Hydrolase</keyword>
<feature type="domain" description="DNA helicase Pif1-like DEAD-box helicase" evidence="2">
    <location>
        <begin position="21"/>
        <end position="170"/>
    </location>
</feature>
<evidence type="ECO:0000313" key="4">
    <source>
        <dbReference type="Proteomes" id="UP000603453"/>
    </source>
</evidence>
<accession>A0A8H7R3U8</accession>
<keyword evidence="1" id="KW-0227">DNA damage</keyword>
<keyword evidence="1" id="KW-0233">DNA recombination</keyword>
<reference evidence="3" key="1">
    <citation type="submission" date="2020-12" db="EMBL/GenBank/DDBJ databases">
        <title>Metabolic potential, ecology and presence of endohyphal bacteria is reflected in genomic diversity of Mucoromycotina.</title>
        <authorList>
            <person name="Muszewska A."/>
            <person name="Okrasinska A."/>
            <person name="Steczkiewicz K."/>
            <person name="Drgas O."/>
            <person name="Orlowska M."/>
            <person name="Perlinska-Lenart U."/>
            <person name="Aleksandrzak-Piekarczyk T."/>
            <person name="Szatraj K."/>
            <person name="Zielenkiewicz U."/>
            <person name="Pilsyk S."/>
            <person name="Malc E."/>
            <person name="Mieczkowski P."/>
            <person name="Kruszewska J.S."/>
            <person name="Biernat P."/>
            <person name="Pawlowska J."/>
        </authorList>
    </citation>
    <scope>NUCLEOTIDE SEQUENCE</scope>
    <source>
        <strain evidence="3">WA0000017839</strain>
    </source>
</reference>
<comment type="similarity">
    <text evidence="1">Belongs to the helicase family.</text>
</comment>
<dbReference type="EMBL" id="JAEPRD010000052">
    <property type="protein sequence ID" value="KAG2203380.1"/>
    <property type="molecule type" value="Genomic_DNA"/>
</dbReference>
<evidence type="ECO:0000256" key="1">
    <source>
        <dbReference type="RuleBase" id="RU363044"/>
    </source>
</evidence>
<dbReference type="OrthoDB" id="2288986at2759"/>
<protein>
    <recommendedName>
        <fullName evidence="1">ATP-dependent DNA helicase</fullName>
        <ecNumber evidence="1">5.6.2.3</ecNumber>
    </recommendedName>
</protein>
<dbReference type="GO" id="GO:0043139">
    <property type="term" value="F:5'-3' DNA helicase activity"/>
    <property type="evidence" value="ECO:0007669"/>
    <property type="project" value="UniProtKB-EC"/>
</dbReference>